<feature type="domain" description="DUF6533" evidence="3">
    <location>
        <begin position="15"/>
        <end position="44"/>
    </location>
</feature>
<dbReference type="AlphaFoldDB" id="S8DRV0"/>
<protein>
    <recommendedName>
        <fullName evidence="3">DUF6533 domain-containing protein</fullName>
    </recommendedName>
</protein>
<gene>
    <name evidence="4" type="ORF">FOMPIDRAFT_93400</name>
</gene>
<feature type="transmembrane region" description="Helical" evidence="2">
    <location>
        <begin position="45"/>
        <end position="69"/>
    </location>
</feature>
<dbReference type="HOGENOM" id="CLU_1189944_0_0_1"/>
<organism evidence="4 5">
    <name type="scientific">Fomitopsis schrenkii</name>
    <name type="common">Brown rot fungus</name>
    <dbReference type="NCBI Taxonomy" id="2126942"/>
    <lineage>
        <taxon>Eukaryota</taxon>
        <taxon>Fungi</taxon>
        <taxon>Dikarya</taxon>
        <taxon>Basidiomycota</taxon>
        <taxon>Agaricomycotina</taxon>
        <taxon>Agaricomycetes</taxon>
        <taxon>Polyporales</taxon>
        <taxon>Fomitopsis</taxon>
    </lineage>
</organism>
<keyword evidence="5" id="KW-1185">Reference proteome</keyword>
<keyword evidence="2" id="KW-1133">Transmembrane helix</keyword>
<dbReference type="EMBL" id="KE504208">
    <property type="protein sequence ID" value="EPS95397.1"/>
    <property type="molecule type" value="Genomic_DNA"/>
</dbReference>
<dbReference type="InterPro" id="IPR045340">
    <property type="entry name" value="DUF6533"/>
</dbReference>
<keyword evidence="2" id="KW-0812">Transmembrane</keyword>
<sequence length="233" mass="24701">MADVAELEADLLEDYVTTAAAALYFYDKLLVGHREVDLIWRRKSIGLVVPAIYGAMHICTAFYIFMAFCPPPNASCRLSWGTASALRAYAINGRRLLLPILVFVLGALLPVITNVYSATFLVLTSLPAGAGCDAESSTPGNISNMLTTICLSRLLLNLRDVALGSEVRSAASASQESELSTVKFSHSRVLGPLGNSVDDGLSYYDADAGPGDGECPGVSADSAPAAYEVEVEE</sequence>
<dbReference type="OrthoDB" id="2756746at2759"/>
<dbReference type="Proteomes" id="UP000015241">
    <property type="component" value="Unassembled WGS sequence"/>
</dbReference>
<dbReference type="InParanoid" id="S8DRV0"/>
<reference evidence="4 5" key="1">
    <citation type="journal article" date="2012" name="Science">
        <title>The Paleozoic origin of enzymatic lignin decomposition reconstructed from 31 fungal genomes.</title>
        <authorList>
            <person name="Floudas D."/>
            <person name="Binder M."/>
            <person name="Riley R."/>
            <person name="Barry K."/>
            <person name="Blanchette R.A."/>
            <person name="Henrissat B."/>
            <person name="Martinez A.T."/>
            <person name="Otillar R."/>
            <person name="Spatafora J.W."/>
            <person name="Yadav J.S."/>
            <person name="Aerts A."/>
            <person name="Benoit I."/>
            <person name="Boyd A."/>
            <person name="Carlson A."/>
            <person name="Copeland A."/>
            <person name="Coutinho P.M."/>
            <person name="de Vries R.P."/>
            <person name="Ferreira P."/>
            <person name="Findley K."/>
            <person name="Foster B."/>
            <person name="Gaskell J."/>
            <person name="Glotzer D."/>
            <person name="Gorecki P."/>
            <person name="Heitman J."/>
            <person name="Hesse C."/>
            <person name="Hori C."/>
            <person name="Igarashi K."/>
            <person name="Jurgens J.A."/>
            <person name="Kallen N."/>
            <person name="Kersten P."/>
            <person name="Kohler A."/>
            <person name="Kuees U."/>
            <person name="Kumar T.K.A."/>
            <person name="Kuo A."/>
            <person name="LaButti K."/>
            <person name="Larrondo L.F."/>
            <person name="Lindquist E."/>
            <person name="Ling A."/>
            <person name="Lombard V."/>
            <person name="Lucas S."/>
            <person name="Lundell T."/>
            <person name="Martin R."/>
            <person name="McLaughlin D.J."/>
            <person name="Morgenstern I."/>
            <person name="Morin E."/>
            <person name="Murat C."/>
            <person name="Nagy L.G."/>
            <person name="Nolan M."/>
            <person name="Ohm R.A."/>
            <person name="Patyshakuliyeva A."/>
            <person name="Rokas A."/>
            <person name="Ruiz-Duenas F.J."/>
            <person name="Sabat G."/>
            <person name="Salamov A."/>
            <person name="Samejima M."/>
            <person name="Schmutz J."/>
            <person name="Slot J.C."/>
            <person name="St John F."/>
            <person name="Stenlid J."/>
            <person name="Sun H."/>
            <person name="Sun S."/>
            <person name="Syed K."/>
            <person name="Tsang A."/>
            <person name="Wiebenga A."/>
            <person name="Young D."/>
            <person name="Pisabarro A."/>
            <person name="Eastwood D.C."/>
            <person name="Martin F."/>
            <person name="Cullen D."/>
            <person name="Grigoriev I.V."/>
            <person name="Hibbett D.S."/>
        </authorList>
    </citation>
    <scope>NUCLEOTIDE SEQUENCE</scope>
    <source>
        <strain evidence="5">FP-58527</strain>
    </source>
</reference>
<evidence type="ECO:0000256" key="1">
    <source>
        <dbReference type="SAM" id="MobiDB-lite"/>
    </source>
</evidence>
<evidence type="ECO:0000313" key="4">
    <source>
        <dbReference type="EMBL" id="EPS95397.1"/>
    </source>
</evidence>
<evidence type="ECO:0000313" key="5">
    <source>
        <dbReference type="Proteomes" id="UP000015241"/>
    </source>
</evidence>
<evidence type="ECO:0000256" key="2">
    <source>
        <dbReference type="SAM" id="Phobius"/>
    </source>
</evidence>
<name>S8DRV0_FOMSC</name>
<evidence type="ECO:0000259" key="3">
    <source>
        <dbReference type="Pfam" id="PF20151"/>
    </source>
</evidence>
<feature type="transmembrane region" description="Helical" evidence="2">
    <location>
        <begin position="96"/>
        <end position="116"/>
    </location>
</feature>
<feature type="region of interest" description="Disordered" evidence="1">
    <location>
        <begin position="204"/>
        <end position="233"/>
    </location>
</feature>
<keyword evidence="2" id="KW-0472">Membrane</keyword>
<proteinExistence type="predicted"/>
<dbReference type="Pfam" id="PF20151">
    <property type="entry name" value="DUF6533"/>
    <property type="match status" value="1"/>
</dbReference>
<accession>S8DRV0</accession>